<gene>
    <name evidence="1" type="ORF">ASTO00021_LOCUS873</name>
</gene>
<name>A0A7S3LGP9_9STRA</name>
<reference evidence="1" key="1">
    <citation type="submission" date="2021-01" db="EMBL/GenBank/DDBJ databases">
        <authorList>
            <person name="Corre E."/>
            <person name="Pelletier E."/>
            <person name="Niang G."/>
            <person name="Scheremetjew M."/>
            <person name="Finn R."/>
            <person name="Kale V."/>
            <person name="Holt S."/>
            <person name="Cochrane G."/>
            <person name="Meng A."/>
            <person name="Brown T."/>
            <person name="Cohen L."/>
        </authorList>
    </citation>
    <scope>NUCLEOTIDE SEQUENCE</scope>
    <source>
        <strain evidence="1">GSBS06</strain>
    </source>
</reference>
<dbReference type="AlphaFoldDB" id="A0A7S3LGP9"/>
<evidence type="ECO:0000313" key="1">
    <source>
        <dbReference type="EMBL" id="CAE0430528.1"/>
    </source>
</evidence>
<sequence>MKFQPEAPFPQFLRTESNGINSMSSDRENHCRMDILNESKTDCTNDFDCKNPSESEEVRDITIDQVNASKEIISQQLQKSETKQDCCQNRINATTLENHRVPEYGISSQEYEENYSFDEEEEPIYDEFGDGFEMTSPRSSLDEKVQEIIQDETESIIKSEIDEYSDDDFC</sequence>
<organism evidence="1">
    <name type="scientific">Aplanochytrium stocchinoi</name>
    <dbReference type="NCBI Taxonomy" id="215587"/>
    <lineage>
        <taxon>Eukaryota</taxon>
        <taxon>Sar</taxon>
        <taxon>Stramenopiles</taxon>
        <taxon>Bigyra</taxon>
        <taxon>Labyrinthulomycetes</taxon>
        <taxon>Thraustochytrida</taxon>
        <taxon>Thraustochytriidae</taxon>
        <taxon>Aplanochytrium</taxon>
    </lineage>
</organism>
<proteinExistence type="predicted"/>
<protein>
    <submittedName>
        <fullName evidence="1">Uncharacterized protein</fullName>
    </submittedName>
</protein>
<accession>A0A7S3LGP9</accession>
<dbReference type="EMBL" id="HBIN01001472">
    <property type="protein sequence ID" value="CAE0430528.1"/>
    <property type="molecule type" value="Transcribed_RNA"/>
</dbReference>